<evidence type="ECO:0000313" key="1">
    <source>
        <dbReference type="EMBL" id="HBK54548.1"/>
    </source>
</evidence>
<feature type="non-terminal residue" evidence="1">
    <location>
        <position position="177"/>
    </location>
</feature>
<evidence type="ECO:0000313" key="2">
    <source>
        <dbReference type="Proteomes" id="UP000263273"/>
    </source>
</evidence>
<organism evidence="1 2">
    <name type="scientific">Syntrophomonas wolfei</name>
    <dbReference type="NCBI Taxonomy" id="863"/>
    <lineage>
        <taxon>Bacteria</taxon>
        <taxon>Bacillati</taxon>
        <taxon>Bacillota</taxon>
        <taxon>Clostridia</taxon>
        <taxon>Eubacteriales</taxon>
        <taxon>Syntrophomonadaceae</taxon>
        <taxon>Syntrophomonas</taxon>
    </lineage>
</organism>
<dbReference type="PANTHER" id="PTHR35902">
    <property type="entry name" value="S-LAYER DOMAIN-LIKE PROTEIN-RELATED"/>
    <property type="match status" value="1"/>
</dbReference>
<dbReference type="AlphaFoldDB" id="A0A354YYY1"/>
<dbReference type="Proteomes" id="UP000263273">
    <property type="component" value="Unassembled WGS sequence"/>
</dbReference>
<reference evidence="1 2" key="1">
    <citation type="journal article" date="2018" name="Nat. Biotechnol.">
        <title>A standardized bacterial taxonomy based on genome phylogeny substantially revises the tree of life.</title>
        <authorList>
            <person name="Parks D.H."/>
            <person name="Chuvochina M."/>
            <person name="Waite D.W."/>
            <person name="Rinke C."/>
            <person name="Skarshewski A."/>
            <person name="Chaumeil P.A."/>
            <person name="Hugenholtz P."/>
        </authorList>
    </citation>
    <scope>NUCLEOTIDE SEQUENCE [LARGE SCALE GENOMIC DNA]</scope>
    <source>
        <strain evidence="1">UBA10948</strain>
    </source>
</reference>
<accession>A0A354YYY1</accession>
<dbReference type="EMBL" id="DNZF01000248">
    <property type="protein sequence ID" value="HBK54548.1"/>
    <property type="molecule type" value="Genomic_DNA"/>
</dbReference>
<sequence length="177" mass="19157">MDVANKTSNITVDIEYEDEKGNKYTAKELIGIPVAQPVKLVFSDIEMPPEVFAGTPVGISLDFYNTGRALIRNLIISTEGDFTIQDGDVFVGNLEAGKSDYYDITVTPNKEGKLTGKVLFDYDDDTGKHYKVEKSFELEVMKAAPPPADIPPPGMEEAGAAKWKKPAIIGSGILVAG</sequence>
<dbReference type="PANTHER" id="PTHR35902:SF6">
    <property type="entry name" value="CONSERVED WITHIN P. AEROPHILUM"/>
    <property type="match status" value="1"/>
</dbReference>
<dbReference type="STRING" id="378794.GCA_001570625_01112"/>
<comment type="caution">
    <text evidence="1">The sequence shown here is derived from an EMBL/GenBank/DDBJ whole genome shotgun (WGS) entry which is preliminary data.</text>
</comment>
<protein>
    <submittedName>
        <fullName evidence="1">Uncharacterized protein</fullName>
    </submittedName>
</protein>
<proteinExistence type="predicted"/>
<gene>
    <name evidence="1" type="ORF">DDZ44_11490</name>
</gene>
<name>A0A354YYY1_9FIRM</name>